<feature type="transmembrane region" description="Helical" evidence="2">
    <location>
        <begin position="100"/>
        <end position="121"/>
    </location>
</feature>
<name>A0A345E5Q9_9EURY</name>
<feature type="region of interest" description="Disordered" evidence="1">
    <location>
        <begin position="1"/>
        <end position="27"/>
    </location>
</feature>
<reference evidence="3 4" key="1">
    <citation type="submission" date="2018-07" db="EMBL/GenBank/DDBJ databases">
        <title>Genome sequences of Haloplanus sp. CBA1113.</title>
        <authorList>
            <person name="Kim Y.B."/>
            <person name="Roh S.W."/>
        </authorList>
    </citation>
    <scope>NUCLEOTIDE SEQUENCE [LARGE SCALE GENOMIC DNA]</scope>
    <source>
        <strain evidence="3 4">CBA1113</strain>
    </source>
</reference>
<keyword evidence="2" id="KW-1133">Transmembrane helix</keyword>
<proteinExistence type="predicted"/>
<evidence type="ECO:0000313" key="3">
    <source>
        <dbReference type="EMBL" id="AXG07531.1"/>
    </source>
</evidence>
<dbReference type="KEGG" id="haj:DU500_14455"/>
<evidence type="ECO:0000256" key="2">
    <source>
        <dbReference type="SAM" id="Phobius"/>
    </source>
</evidence>
<evidence type="ECO:0000313" key="4">
    <source>
        <dbReference type="Proteomes" id="UP000253273"/>
    </source>
</evidence>
<feature type="transmembrane region" description="Helical" evidence="2">
    <location>
        <begin position="183"/>
        <end position="202"/>
    </location>
</feature>
<gene>
    <name evidence="3" type="ORF">DU500_14455</name>
</gene>
<feature type="compositionally biased region" description="Polar residues" evidence="1">
    <location>
        <begin position="224"/>
        <end position="234"/>
    </location>
</feature>
<keyword evidence="4" id="KW-1185">Reference proteome</keyword>
<dbReference type="Pfam" id="PF24334">
    <property type="entry name" value="DUF7502"/>
    <property type="match status" value="1"/>
</dbReference>
<evidence type="ECO:0000256" key="1">
    <source>
        <dbReference type="SAM" id="MobiDB-lite"/>
    </source>
</evidence>
<feature type="transmembrane region" description="Helical" evidence="2">
    <location>
        <begin position="45"/>
        <end position="67"/>
    </location>
</feature>
<feature type="compositionally biased region" description="Low complexity" evidence="1">
    <location>
        <begin position="253"/>
        <end position="272"/>
    </location>
</feature>
<feature type="region of interest" description="Disordered" evidence="1">
    <location>
        <begin position="211"/>
        <end position="296"/>
    </location>
</feature>
<keyword evidence="2" id="KW-0812">Transmembrane</keyword>
<dbReference type="EMBL" id="CP031150">
    <property type="protein sequence ID" value="AXG07531.1"/>
    <property type="molecule type" value="Genomic_DNA"/>
</dbReference>
<protein>
    <submittedName>
        <fullName evidence="3">Uncharacterized protein</fullName>
    </submittedName>
</protein>
<dbReference type="AlphaFoldDB" id="A0A345E5Q9"/>
<accession>A0A345E5Q9</accession>
<dbReference type="Proteomes" id="UP000253273">
    <property type="component" value="Chromosome"/>
</dbReference>
<sequence>MSLIAMSEATTDAETDTGTDPDRTPEERKIRRALEQIRREGWKVAVIYAAIDAALATLVVNLVATVLGGVPSLPARLPIPRAILRTLRETAGVTLAEPTVSSAAVVGAAVGLLVFAVEVALRIRRPLVEQFEAANPALQESLRTARDAVRQDQGSRMARRLYEGVLADLKRASSVGLLDLRRVAVTVLLITAVSVATIHLAVVDISLAGLGDGPDANTPGGGTTSEYTGLQDGSSILGDPEDVPEGSEDLDATIDTSGSGSGSGADAESATAYEDSGFGGPESVESQRAGFTEREQLEDAELIREYNLRIRQETNDE</sequence>
<organism evidence="3 4">
    <name type="scientific">Haloplanus rubicundus</name>
    <dbReference type="NCBI Taxonomy" id="1547898"/>
    <lineage>
        <taxon>Archaea</taxon>
        <taxon>Methanobacteriati</taxon>
        <taxon>Methanobacteriota</taxon>
        <taxon>Stenosarchaea group</taxon>
        <taxon>Halobacteria</taxon>
        <taxon>Halobacteriales</taxon>
        <taxon>Haloferacaceae</taxon>
        <taxon>Haloplanus</taxon>
    </lineage>
</organism>
<feature type="compositionally biased region" description="Acidic residues" evidence="1">
    <location>
        <begin position="239"/>
        <end position="252"/>
    </location>
</feature>
<dbReference type="InterPro" id="IPR055925">
    <property type="entry name" value="DUF7502"/>
</dbReference>
<keyword evidence="2" id="KW-0472">Membrane</keyword>